<name>A0AAU7CPC0_9BACT</name>
<dbReference type="Pfam" id="PF01928">
    <property type="entry name" value="CYTH"/>
    <property type="match status" value="1"/>
</dbReference>
<reference evidence="2" key="1">
    <citation type="submission" date="2024-05" db="EMBL/GenBank/DDBJ databases">
        <title>Planctomycetes of the genus Singulisphaera possess chitinolytic capabilities.</title>
        <authorList>
            <person name="Ivanova A."/>
        </authorList>
    </citation>
    <scope>NUCLEOTIDE SEQUENCE</scope>
    <source>
        <strain evidence="2">Ch08T</strain>
    </source>
</reference>
<dbReference type="InterPro" id="IPR023577">
    <property type="entry name" value="CYTH_domain"/>
</dbReference>
<dbReference type="PANTHER" id="PTHR21028:SF2">
    <property type="entry name" value="CYTH DOMAIN-CONTAINING PROTEIN"/>
    <property type="match status" value="1"/>
</dbReference>
<dbReference type="RefSeq" id="WP_406699947.1">
    <property type="nucleotide sequence ID" value="NZ_CP155447.1"/>
</dbReference>
<accession>A0AAU7CPC0</accession>
<sequence>MRRSSSRSRKANRRSKLFRLFNQLGFRKVAAVRKTRRPFHLEYQGLPIEVALDTTEGLGEFAEVEAFATKEADLPAAQAAVIDLARELELTEVEPRSYLRMHLDAGAARQ</sequence>
<dbReference type="PANTHER" id="PTHR21028">
    <property type="entry name" value="SI:CH211-156B7.4"/>
    <property type="match status" value="1"/>
</dbReference>
<dbReference type="EMBL" id="CP155447">
    <property type="protein sequence ID" value="XBH07101.1"/>
    <property type="molecule type" value="Genomic_DNA"/>
</dbReference>
<dbReference type="SUPFAM" id="SSF55154">
    <property type="entry name" value="CYTH-like phosphatases"/>
    <property type="match status" value="1"/>
</dbReference>
<proteinExistence type="predicted"/>
<organism evidence="2">
    <name type="scientific">Singulisphaera sp. Ch08</name>
    <dbReference type="NCBI Taxonomy" id="3120278"/>
    <lineage>
        <taxon>Bacteria</taxon>
        <taxon>Pseudomonadati</taxon>
        <taxon>Planctomycetota</taxon>
        <taxon>Planctomycetia</taxon>
        <taxon>Isosphaerales</taxon>
        <taxon>Isosphaeraceae</taxon>
        <taxon>Singulisphaera</taxon>
    </lineage>
</organism>
<dbReference type="AlphaFoldDB" id="A0AAU7CPC0"/>
<dbReference type="Gene3D" id="2.40.320.10">
    <property type="entry name" value="Hypothetical Protein Pfu-838710-001"/>
    <property type="match status" value="1"/>
</dbReference>
<feature type="domain" description="CYTH" evidence="1">
    <location>
        <begin position="16"/>
        <end position="98"/>
    </location>
</feature>
<evidence type="ECO:0000313" key="2">
    <source>
        <dbReference type="EMBL" id="XBH07101.1"/>
    </source>
</evidence>
<gene>
    <name evidence="2" type="ORF">V5E97_13975</name>
</gene>
<protein>
    <submittedName>
        <fullName evidence="2">CYTH domain-containing protein</fullName>
    </submittedName>
</protein>
<dbReference type="InterPro" id="IPR008173">
    <property type="entry name" value="Adenylyl_cyclase_CyaB"/>
</dbReference>
<dbReference type="InterPro" id="IPR033469">
    <property type="entry name" value="CYTH-like_dom_sf"/>
</dbReference>
<evidence type="ECO:0000259" key="1">
    <source>
        <dbReference type="Pfam" id="PF01928"/>
    </source>
</evidence>